<dbReference type="Gene3D" id="3.40.309.10">
    <property type="entry name" value="Aldehyde Dehydrogenase, Chain A, domain 2"/>
    <property type="match status" value="1"/>
</dbReference>
<evidence type="ECO:0000256" key="4">
    <source>
        <dbReference type="RuleBase" id="RU003345"/>
    </source>
</evidence>
<dbReference type="InterPro" id="IPR015590">
    <property type="entry name" value="Aldehyde_DH_dom"/>
</dbReference>
<dbReference type="InterPro" id="IPR016162">
    <property type="entry name" value="Ald_DH_N"/>
</dbReference>
<dbReference type="Proteomes" id="UP000030980">
    <property type="component" value="Unassembled WGS sequence"/>
</dbReference>
<organism evidence="6 7">
    <name type="scientific">Pseudomonas flexibilis</name>
    <dbReference type="NCBI Taxonomy" id="706570"/>
    <lineage>
        <taxon>Bacteria</taxon>
        <taxon>Pseudomonadati</taxon>
        <taxon>Pseudomonadota</taxon>
        <taxon>Gammaproteobacteria</taxon>
        <taxon>Pseudomonadales</taxon>
        <taxon>Pseudomonadaceae</taxon>
        <taxon>Pseudomonas</taxon>
    </lineage>
</organism>
<dbReference type="NCBIfam" id="NF010000">
    <property type="entry name" value="PRK13473.1"/>
    <property type="match status" value="1"/>
</dbReference>
<sequence length="474" mass="50337">MQTKLLINGELVAGQGPAQPVLNPSLGSELLRIAEAGPEQIDAAVRSADAAFDGWSQTPPKDRAACLLALADAIDTHAEELARLESQNCGKPYTTALNDELPAISDVFRFFAGASRCLQGSAAGEYLPGHTSLIRRDPIGVVASIAPWNYPLMMAAWKLAPALAAGNCVVLKPSEQTPLTALRLGELIAEIFPAGVANILFGRGASVGSALAGHDQVRMLSLTGSIATGANLIAGSAASVKRLHMELGGKAPVIVFDDADLEAVVEGIRTFGFYNAGQDCTAACRIYAQKGIYERFVARLGEAVASLRQGLQDDAATELGPLISEVQRQRVAGFVERASALPHVEVVTGGKAPGDAGFFFLPTVLAGARQEDEIVRHEVFGPVVSVTPFEDEAQALAFANDSSYGLASSVWTRDIGRAHRLAARLQYGCTWVNTHFTLVSEMPHGGMKRSGYGKDLSMYGLEDYTAVRHVMIRH</sequence>
<keyword evidence="7" id="KW-1185">Reference proteome</keyword>
<dbReference type="FunFam" id="3.40.309.10:FF:000010">
    <property type="entry name" value="Gamma-aminobutyraldehyde dehydrogenase"/>
    <property type="match status" value="1"/>
</dbReference>
<dbReference type="EC" id="1.2.1.19" evidence="6"/>
<dbReference type="InterPro" id="IPR015657">
    <property type="entry name" value="Aminobutyraldehyde_DH"/>
</dbReference>
<comment type="similarity">
    <text evidence="4">Belongs to the aldehyde dehydrogenase family.</text>
</comment>
<dbReference type="RefSeq" id="WP_039606198.1">
    <property type="nucleotide sequence ID" value="NZ_FMUP01000001.1"/>
</dbReference>
<feature type="domain" description="Aldehyde dehydrogenase" evidence="5">
    <location>
        <begin position="15"/>
        <end position="470"/>
    </location>
</feature>
<evidence type="ECO:0000256" key="1">
    <source>
        <dbReference type="ARBA" id="ARBA00023002"/>
    </source>
</evidence>
<reference evidence="6 7" key="1">
    <citation type="submission" date="2014-11" db="EMBL/GenBank/DDBJ databases">
        <title>Genome sequence of Pseudomonas tuomuerensis JCM 14085.</title>
        <authorList>
            <person name="Shin S.-K."/>
            <person name="Yi H."/>
        </authorList>
    </citation>
    <scope>NUCLEOTIDE SEQUENCE [LARGE SCALE GENOMIC DNA]</scope>
    <source>
        <strain evidence="6 7">JCM 14085</strain>
    </source>
</reference>
<dbReference type="PROSITE" id="PS00687">
    <property type="entry name" value="ALDEHYDE_DEHYDR_GLU"/>
    <property type="match status" value="1"/>
</dbReference>
<keyword evidence="1 4" id="KW-0560">Oxidoreductase</keyword>
<proteinExistence type="inferred from homology"/>
<dbReference type="AlphaFoldDB" id="A0A0B3BSS8"/>
<dbReference type="SUPFAM" id="SSF53720">
    <property type="entry name" value="ALDH-like"/>
    <property type="match status" value="1"/>
</dbReference>
<evidence type="ECO:0000313" key="6">
    <source>
        <dbReference type="EMBL" id="KHO65650.1"/>
    </source>
</evidence>
<evidence type="ECO:0000256" key="3">
    <source>
        <dbReference type="PROSITE-ProRule" id="PRU10007"/>
    </source>
</evidence>
<name>A0A0B3BSS8_9PSED</name>
<dbReference type="CDD" id="cd07092">
    <property type="entry name" value="ALDH_ABALDH-YdcW"/>
    <property type="match status" value="1"/>
</dbReference>
<evidence type="ECO:0000256" key="2">
    <source>
        <dbReference type="ARBA" id="ARBA00023027"/>
    </source>
</evidence>
<comment type="caution">
    <text evidence="6">The sequence shown here is derived from an EMBL/GenBank/DDBJ whole genome shotgun (WGS) entry which is preliminary data.</text>
</comment>
<dbReference type="STRING" id="706570.PT85_06260"/>
<dbReference type="InterPro" id="IPR016161">
    <property type="entry name" value="Ald_DH/histidinol_DH"/>
</dbReference>
<evidence type="ECO:0000313" key="7">
    <source>
        <dbReference type="Proteomes" id="UP000030980"/>
    </source>
</evidence>
<dbReference type="InterPro" id="IPR016163">
    <property type="entry name" value="Ald_DH_C"/>
</dbReference>
<feature type="active site" evidence="3">
    <location>
        <position position="246"/>
    </location>
</feature>
<dbReference type="PANTHER" id="PTHR11699">
    <property type="entry name" value="ALDEHYDE DEHYDROGENASE-RELATED"/>
    <property type="match status" value="1"/>
</dbReference>
<dbReference type="InterPro" id="IPR029510">
    <property type="entry name" value="Ald_DH_CS_GLU"/>
</dbReference>
<keyword evidence="2" id="KW-0520">NAD</keyword>
<dbReference type="Pfam" id="PF00171">
    <property type="entry name" value="Aldedh"/>
    <property type="match status" value="1"/>
</dbReference>
<evidence type="ECO:0000259" key="5">
    <source>
        <dbReference type="Pfam" id="PF00171"/>
    </source>
</evidence>
<dbReference type="EMBL" id="JTAK01000002">
    <property type="protein sequence ID" value="KHO65650.1"/>
    <property type="molecule type" value="Genomic_DNA"/>
</dbReference>
<dbReference type="Gene3D" id="3.40.605.10">
    <property type="entry name" value="Aldehyde Dehydrogenase, Chain A, domain 1"/>
    <property type="match status" value="1"/>
</dbReference>
<gene>
    <name evidence="6" type="ORF">PT85_06260</name>
</gene>
<dbReference type="OrthoDB" id="9812625at2"/>
<dbReference type="GO" id="GO:0019145">
    <property type="term" value="F:aminobutyraldehyde dehydrogenase (NAD+) activity"/>
    <property type="evidence" value="ECO:0007669"/>
    <property type="project" value="UniProtKB-EC"/>
</dbReference>
<protein>
    <submittedName>
        <fullName evidence="6">Gamma-aminobutyraldehyde dehydrogenase</fullName>
        <ecNumber evidence="6">1.2.1.19</ecNumber>
    </submittedName>
</protein>
<dbReference type="FunFam" id="3.40.605.10:FF:000001">
    <property type="entry name" value="Aldehyde dehydrogenase 1"/>
    <property type="match status" value="1"/>
</dbReference>
<accession>A0A0B3BSS8</accession>